<dbReference type="EMBL" id="JBIGHV010000004">
    <property type="protein sequence ID" value="MFG6430901.1"/>
    <property type="molecule type" value="Genomic_DNA"/>
</dbReference>
<protein>
    <submittedName>
        <fullName evidence="3">Alpha/beta hydrolase family protein</fullName>
        <ecNumber evidence="3">3.4.-.-</ecNumber>
    </submittedName>
</protein>
<comment type="caution">
    <text evidence="3">The sequence shown here is derived from an EMBL/GenBank/DDBJ whole genome shotgun (WGS) entry which is preliminary data.</text>
</comment>
<proteinExistence type="predicted"/>
<dbReference type="RefSeq" id="WP_394479514.1">
    <property type="nucleotide sequence ID" value="NZ_JBIGHV010000004.1"/>
</dbReference>
<feature type="signal peptide" evidence="2">
    <location>
        <begin position="1"/>
        <end position="23"/>
    </location>
</feature>
<dbReference type="PANTHER" id="PTHR22946">
    <property type="entry name" value="DIENELACTONE HYDROLASE DOMAIN-CONTAINING PROTEIN-RELATED"/>
    <property type="match status" value="1"/>
</dbReference>
<dbReference type="Gene3D" id="3.40.50.1820">
    <property type="entry name" value="alpha/beta hydrolase"/>
    <property type="match status" value="1"/>
</dbReference>
<dbReference type="InterPro" id="IPR050261">
    <property type="entry name" value="FrsA_esterase"/>
</dbReference>
<evidence type="ECO:0000313" key="3">
    <source>
        <dbReference type="EMBL" id="MFG6430901.1"/>
    </source>
</evidence>
<dbReference type="GO" id="GO:0016787">
    <property type="term" value="F:hydrolase activity"/>
    <property type="evidence" value="ECO:0007669"/>
    <property type="project" value="UniProtKB-KW"/>
</dbReference>
<evidence type="ECO:0000256" key="2">
    <source>
        <dbReference type="SAM" id="SignalP"/>
    </source>
</evidence>
<keyword evidence="2" id="KW-0732">Signal</keyword>
<evidence type="ECO:0000256" key="1">
    <source>
        <dbReference type="ARBA" id="ARBA00022801"/>
    </source>
</evidence>
<sequence>MTAPHLVRLLCLLATLAAGLAQAQAQVPERLQADVREAIVRVPARVEDAFGKPAEGELLVTTFRPAGPGPFPLAVISHGRDPDKRAEYRRPRYESAARYFVRKGFAVAVPLRLGYGVLASAGDPENSVSCDAPRFGSALHAAAQQILAVRDFMSRQPDIDASRTVLLGVSVGGIATIAATSAHAPGQVAAINFAGGHGGNPEKRPGSPCQSDHLRRLYRAYAEDNARVAPATPTLWVYAENDRYFGPNHASRWARAYANAGGAVDLRVLPPFGEDGHALFTAGNDVWQPLVDEFLKPLGFEQPGSVAAPAPVLALTGDASPPPGSKPTQIAGFQKFLTTKSPRAFAFDGNGHWGYANGDDARSRALARCRRNIRNEDDGTPASTCHLYAVDDAIVWSTP</sequence>
<feature type="chain" id="PRO_5047306616" evidence="2">
    <location>
        <begin position="24"/>
        <end position="399"/>
    </location>
</feature>
<evidence type="ECO:0000313" key="4">
    <source>
        <dbReference type="Proteomes" id="UP001606210"/>
    </source>
</evidence>
<reference evidence="3 4" key="1">
    <citation type="submission" date="2024-08" db="EMBL/GenBank/DDBJ databases">
        <authorList>
            <person name="Lu H."/>
        </authorList>
    </citation>
    <scope>NUCLEOTIDE SEQUENCE [LARGE SCALE GENOMIC DNA]</scope>
    <source>
        <strain evidence="3 4">LYH14W</strain>
    </source>
</reference>
<organism evidence="3 4">
    <name type="scientific">Pelomonas parva</name>
    <dbReference type="NCBI Taxonomy" id="3299032"/>
    <lineage>
        <taxon>Bacteria</taxon>
        <taxon>Pseudomonadati</taxon>
        <taxon>Pseudomonadota</taxon>
        <taxon>Betaproteobacteria</taxon>
        <taxon>Burkholderiales</taxon>
        <taxon>Sphaerotilaceae</taxon>
        <taxon>Roseateles</taxon>
    </lineage>
</organism>
<keyword evidence="1 3" id="KW-0378">Hydrolase</keyword>
<dbReference type="PANTHER" id="PTHR22946:SF9">
    <property type="entry name" value="POLYKETIDE TRANSFERASE AF380"/>
    <property type="match status" value="1"/>
</dbReference>
<gene>
    <name evidence="3" type="ORF">ACG00Y_13310</name>
</gene>
<name>A0ABW7F313_9BURK</name>
<dbReference type="Proteomes" id="UP001606210">
    <property type="component" value="Unassembled WGS sequence"/>
</dbReference>
<dbReference type="InterPro" id="IPR029058">
    <property type="entry name" value="AB_hydrolase_fold"/>
</dbReference>
<dbReference type="SUPFAM" id="SSF53474">
    <property type="entry name" value="alpha/beta-Hydrolases"/>
    <property type="match status" value="1"/>
</dbReference>
<keyword evidence="4" id="KW-1185">Reference proteome</keyword>
<accession>A0ABW7F313</accession>
<dbReference type="EC" id="3.4.-.-" evidence="3"/>